<dbReference type="RefSeq" id="WP_095484162.1">
    <property type="nucleotide sequence ID" value="NZ_CP088151.1"/>
</dbReference>
<feature type="region of interest" description="Disordered" evidence="2">
    <location>
        <begin position="362"/>
        <end position="389"/>
    </location>
</feature>
<dbReference type="AlphaFoldDB" id="A0AB36RD16"/>
<evidence type="ECO:0000256" key="1">
    <source>
        <dbReference type="SAM" id="Coils"/>
    </source>
</evidence>
<evidence type="ECO:0008006" key="6">
    <source>
        <dbReference type="Google" id="ProtNLM"/>
    </source>
</evidence>
<evidence type="ECO:0000313" key="5">
    <source>
        <dbReference type="Proteomes" id="UP000216215"/>
    </source>
</evidence>
<feature type="coiled-coil region" evidence="1">
    <location>
        <begin position="92"/>
        <end position="192"/>
    </location>
</feature>
<accession>A0AB36RD16</accession>
<keyword evidence="3" id="KW-0472">Membrane</keyword>
<evidence type="ECO:0000256" key="3">
    <source>
        <dbReference type="SAM" id="Phobius"/>
    </source>
</evidence>
<proteinExistence type="predicted"/>
<sequence length="389" mass="43440">MVQSVLFFVLGFLCAGFLALMIAPAIWRRAVMLTRKRVEGSMPLTLAEIQAEKDRIRAEFAMSTRRLEMSVKSLREKSAEQLVEIGRGREALKELAVERKDKKQALSELEAKGKEFRQREDQLQLLSDRLAQAEHALEKRVLELKKLEHMYDDASFSSSSRQIELVARESELQKLADDISVLRGQRKEADRRQQEIAAESKAVRDALKAEKKRTGELVKKVERLLATLADREDKLDRREKEIARLREKSKGESVENASAVRLVGVQGSQVNAAVKGDHDIEKAIAKLDSDRERLEARLTELARENKKLKTDIAAFEASESEGGSDARRASAALREQMSDLAAQVVALTARLDGPDSPIAKVLAAPKQSGSGERSLADRVRALQKAESAH</sequence>
<organism evidence="4 5">
    <name type="scientific">Mesorhizobium mediterraneum</name>
    <dbReference type="NCBI Taxonomy" id="43617"/>
    <lineage>
        <taxon>Bacteria</taxon>
        <taxon>Pseudomonadati</taxon>
        <taxon>Pseudomonadota</taxon>
        <taxon>Alphaproteobacteria</taxon>
        <taxon>Hyphomicrobiales</taxon>
        <taxon>Phyllobacteriaceae</taxon>
        <taxon>Mesorhizobium</taxon>
    </lineage>
</organism>
<feature type="coiled-coil region" evidence="1">
    <location>
        <begin position="218"/>
        <end position="248"/>
    </location>
</feature>
<keyword evidence="1" id="KW-0175">Coiled coil</keyword>
<dbReference type="Proteomes" id="UP000216215">
    <property type="component" value="Unassembled WGS sequence"/>
</dbReference>
<keyword evidence="5" id="KW-1185">Reference proteome</keyword>
<protein>
    <recommendedName>
        <fullName evidence="6">Chromosome partitioning protein ParA</fullName>
    </recommendedName>
</protein>
<keyword evidence="3" id="KW-1133">Transmembrane helix</keyword>
<gene>
    <name evidence="4" type="ORF">CIT25_08785</name>
</gene>
<reference evidence="5" key="1">
    <citation type="submission" date="2017-08" db="EMBL/GenBank/DDBJ databases">
        <title>Mesorhizobium wenxinae sp. nov., a novel rhizobial species isolated from root nodules of chickpea (Cicer arietinum L.).</title>
        <authorList>
            <person name="Zhang J."/>
        </authorList>
    </citation>
    <scope>NUCLEOTIDE SEQUENCE [LARGE SCALE GENOMIC DNA]</scope>
    <source>
        <strain evidence="5">USDA 3392</strain>
    </source>
</reference>
<dbReference type="EMBL" id="NPKI01000012">
    <property type="protein sequence ID" value="PAQ02700.1"/>
    <property type="molecule type" value="Genomic_DNA"/>
</dbReference>
<keyword evidence="3" id="KW-0812">Transmembrane</keyword>
<feature type="coiled-coil region" evidence="1">
    <location>
        <begin position="284"/>
        <end position="318"/>
    </location>
</feature>
<evidence type="ECO:0000313" key="4">
    <source>
        <dbReference type="EMBL" id="PAQ02700.1"/>
    </source>
</evidence>
<name>A0AB36RD16_9HYPH</name>
<dbReference type="Gene3D" id="1.20.5.340">
    <property type="match status" value="1"/>
</dbReference>
<comment type="caution">
    <text evidence="4">The sequence shown here is derived from an EMBL/GenBank/DDBJ whole genome shotgun (WGS) entry which is preliminary data.</text>
</comment>
<evidence type="ECO:0000256" key="2">
    <source>
        <dbReference type="SAM" id="MobiDB-lite"/>
    </source>
</evidence>
<feature type="transmembrane region" description="Helical" evidence="3">
    <location>
        <begin position="6"/>
        <end position="27"/>
    </location>
</feature>